<comment type="caution">
    <text evidence="8">The sequence shown here is derived from an EMBL/GenBank/DDBJ whole genome shotgun (WGS) entry which is preliminary data.</text>
</comment>
<feature type="region of interest" description="Disordered" evidence="6">
    <location>
        <begin position="466"/>
        <end position="500"/>
    </location>
</feature>
<dbReference type="RefSeq" id="WP_245834940.1">
    <property type="nucleotide sequence ID" value="NZ_MWWR01000013.1"/>
</dbReference>
<evidence type="ECO:0000256" key="3">
    <source>
        <dbReference type="ARBA" id="ARBA00022960"/>
    </source>
</evidence>
<evidence type="ECO:0000256" key="7">
    <source>
        <dbReference type="SAM" id="Phobius"/>
    </source>
</evidence>
<dbReference type="GO" id="GO:0051301">
    <property type="term" value="P:cell division"/>
    <property type="evidence" value="ECO:0007669"/>
    <property type="project" value="UniProtKB-KW"/>
</dbReference>
<dbReference type="InterPro" id="IPR001182">
    <property type="entry name" value="FtsW/RodA"/>
</dbReference>
<feature type="compositionally biased region" description="Low complexity" evidence="6">
    <location>
        <begin position="466"/>
        <end position="482"/>
    </location>
</feature>
<dbReference type="Proteomes" id="UP000216725">
    <property type="component" value="Unassembled WGS sequence"/>
</dbReference>
<organism evidence="8 9">
    <name type="scientific">Pseudoscardovia radai</name>
    <dbReference type="NCBI Taxonomy" id="987066"/>
    <lineage>
        <taxon>Bacteria</taxon>
        <taxon>Bacillati</taxon>
        <taxon>Actinomycetota</taxon>
        <taxon>Actinomycetes</taxon>
        <taxon>Bifidobacteriales</taxon>
        <taxon>Bifidobacteriaceae</taxon>
        <taxon>Pseudoscardovia</taxon>
    </lineage>
</organism>
<dbReference type="GO" id="GO:0008360">
    <property type="term" value="P:regulation of cell shape"/>
    <property type="evidence" value="ECO:0007669"/>
    <property type="project" value="UniProtKB-KW"/>
</dbReference>
<keyword evidence="2 7" id="KW-0812">Transmembrane</keyword>
<keyword evidence="9" id="KW-1185">Reference proteome</keyword>
<evidence type="ECO:0000313" key="9">
    <source>
        <dbReference type="Proteomes" id="UP000216725"/>
    </source>
</evidence>
<proteinExistence type="predicted"/>
<dbReference type="GO" id="GO:0005886">
    <property type="term" value="C:plasma membrane"/>
    <property type="evidence" value="ECO:0007669"/>
    <property type="project" value="TreeGrafter"/>
</dbReference>
<reference evidence="8 9" key="1">
    <citation type="journal article" date="2017" name="BMC Genomics">
        <title>Comparative genomic and phylogenomic analyses of the Bifidobacteriaceae family.</title>
        <authorList>
            <person name="Lugli G.A."/>
            <person name="Milani C."/>
            <person name="Turroni F."/>
            <person name="Duranti S."/>
            <person name="Mancabelli L."/>
            <person name="Mangifesta M."/>
            <person name="Ferrario C."/>
            <person name="Modesto M."/>
            <person name="Mattarelli P."/>
            <person name="Jiri K."/>
            <person name="van Sinderen D."/>
            <person name="Ventura M."/>
        </authorList>
    </citation>
    <scope>NUCLEOTIDE SEQUENCE [LARGE SCALE GENOMIC DNA]</scope>
    <source>
        <strain evidence="8 9">DSM 24742</strain>
    </source>
</reference>
<feature type="transmembrane region" description="Helical" evidence="7">
    <location>
        <begin position="378"/>
        <end position="402"/>
    </location>
</feature>
<accession>A0A261EVB6</accession>
<keyword evidence="8" id="KW-0131">Cell cycle</keyword>
<feature type="transmembrane region" description="Helical" evidence="7">
    <location>
        <begin position="167"/>
        <end position="187"/>
    </location>
</feature>
<feature type="transmembrane region" description="Helical" evidence="7">
    <location>
        <begin position="65"/>
        <end position="84"/>
    </location>
</feature>
<keyword evidence="5 7" id="KW-0472">Membrane</keyword>
<feature type="transmembrane region" description="Helical" evidence="7">
    <location>
        <begin position="254"/>
        <end position="273"/>
    </location>
</feature>
<feature type="transmembrane region" description="Helical" evidence="7">
    <location>
        <begin position="208"/>
        <end position="225"/>
    </location>
</feature>
<feature type="transmembrane region" description="Helical" evidence="7">
    <location>
        <begin position="104"/>
        <end position="121"/>
    </location>
</feature>
<evidence type="ECO:0000256" key="2">
    <source>
        <dbReference type="ARBA" id="ARBA00022692"/>
    </source>
</evidence>
<evidence type="ECO:0000256" key="5">
    <source>
        <dbReference type="ARBA" id="ARBA00023136"/>
    </source>
</evidence>
<evidence type="ECO:0000256" key="1">
    <source>
        <dbReference type="ARBA" id="ARBA00004141"/>
    </source>
</evidence>
<feature type="transmembrane region" description="Helical" evidence="7">
    <location>
        <begin position="408"/>
        <end position="429"/>
    </location>
</feature>
<protein>
    <submittedName>
        <fullName evidence="8">Cell division protein FtsW</fullName>
    </submittedName>
</protein>
<keyword evidence="8" id="KW-0132">Cell division</keyword>
<dbReference type="GO" id="GO:0015648">
    <property type="term" value="F:lipid-linked peptidoglycan transporter activity"/>
    <property type="evidence" value="ECO:0007669"/>
    <property type="project" value="TreeGrafter"/>
</dbReference>
<dbReference type="AlphaFoldDB" id="A0A261EVB6"/>
<dbReference type="PANTHER" id="PTHR30474">
    <property type="entry name" value="CELL CYCLE PROTEIN"/>
    <property type="match status" value="1"/>
</dbReference>
<dbReference type="Pfam" id="PF01098">
    <property type="entry name" value="FTSW_RODA_SPOVE"/>
    <property type="match status" value="1"/>
</dbReference>
<feature type="compositionally biased region" description="Low complexity" evidence="6">
    <location>
        <begin position="544"/>
        <end position="573"/>
    </location>
</feature>
<feature type="region of interest" description="Disordered" evidence="6">
    <location>
        <begin position="530"/>
        <end position="580"/>
    </location>
</feature>
<evidence type="ECO:0000256" key="6">
    <source>
        <dbReference type="SAM" id="MobiDB-lite"/>
    </source>
</evidence>
<evidence type="ECO:0000313" key="8">
    <source>
        <dbReference type="EMBL" id="OZG50820.1"/>
    </source>
</evidence>
<feature type="transmembrane region" description="Helical" evidence="7">
    <location>
        <begin position="231"/>
        <end position="247"/>
    </location>
</feature>
<feature type="transmembrane region" description="Helical" evidence="7">
    <location>
        <begin position="12"/>
        <end position="33"/>
    </location>
</feature>
<evidence type="ECO:0000256" key="4">
    <source>
        <dbReference type="ARBA" id="ARBA00022989"/>
    </source>
</evidence>
<keyword evidence="3" id="KW-0133">Cell shape</keyword>
<comment type="subcellular location">
    <subcellularLocation>
        <location evidence="1">Membrane</location>
        <topology evidence="1">Multi-pass membrane protein</topology>
    </subcellularLocation>
</comment>
<feature type="transmembrane region" description="Helical" evidence="7">
    <location>
        <begin position="130"/>
        <end position="147"/>
    </location>
</feature>
<feature type="transmembrane region" description="Helical" evidence="7">
    <location>
        <begin position="342"/>
        <end position="366"/>
    </location>
</feature>
<sequence length="580" mass="62246">MKTASRIRQILLLVFAVGLGFLAMFQMFMRVSGNVPREFIMLFAALVVILLVFVIVAIRFQPHANLTPLSIVVLLALIGITMITRIDEEEIASGEASAVGQRQFIWFLLGLGLCAVVLVLVQDYRRFRRFSYVSMVIGLLLLLSPMVPHLGMTVNGARIWIHFGSHTLQPAEFAKLFLAIFFASYLFDHRDRLAVGGRKMLGIRFPRLKDLGPILVVWGVSMAVLVVQHDLGTGLMFFAMFVCMLYLATGQKSWLVIGVVFFAGSAYVASRMFTHVASRVTAWLHPFDNDVYWADGGSQQLVTGVFGQSSGGLFGTGLGQGMPGLTPLGNSDFIYASLGEELGLMGVIAILCLYLVLVSFGIVVALKIKDGFGKLLSAGLMFSMAFQVFTVVGGVTLLIPLTGLTLPYMAAGGSSMVANLLLVTIVIIVSNGANAPQVDASDSQFQQEALEVIRNAQKEAAAAAERGQAARRQQRAANTTAAVPAPSSRPEGEPEYDTEPAIVRTANMPLTEGYRDPNAYQGEDPALLDLGFDYSTYDNPAPAPSSAPRHAAASAASSAASAASSQPASFPSAKKGDESR</sequence>
<dbReference type="EMBL" id="MWWR01000013">
    <property type="protein sequence ID" value="OZG50820.1"/>
    <property type="molecule type" value="Genomic_DNA"/>
</dbReference>
<dbReference type="GO" id="GO:0032153">
    <property type="term" value="C:cell division site"/>
    <property type="evidence" value="ECO:0007669"/>
    <property type="project" value="TreeGrafter"/>
</dbReference>
<keyword evidence="4 7" id="KW-1133">Transmembrane helix</keyword>
<gene>
    <name evidence="8" type="ORF">PSRA_1387</name>
</gene>
<name>A0A261EVB6_9BIFI</name>
<dbReference type="PANTHER" id="PTHR30474:SF3">
    <property type="entry name" value="PEPTIDOGLYCAN GLYCOSYLTRANSFERASE RODA"/>
    <property type="match status" value="1"/>
</dbReference>
<feature type="transmembrane region" description="Helical" evidence="7">
    <location>
        <begin position="39"/>
        <end position="58"/>
    </location>
</feature>